<dbReference type="STRING" id="1684307.A0A316UB98"/>
<evidence type="ECO:0000256" key="7">
    <source>
        <dbReference type="ARBA" id="ARBA00023187"/>
    </source>
</evidence>
<keyword evidence="12" id="KW-1185">Reference proteome</keyword>
<evidence type="ECO:0000256" key="3">
    <source>
        <dbReference type="ARBA" id="ARBA00010028"/>
    </source>
</evidence>
<comment type="function">
    <text evidence="1 9">Involved in pre-mRNA splicing.</text>
</comment>
<comment type="similarity">
    <text evidence="3 9">Belongs to the SYF2 family.</text>
</comment>
<feature type="compositionally biased region" description="Low complexity" evidence="10">
    <location>
        <begin position="37"/>
        <end position="54"/>
    </location>
</feature>
<dbReference type="EMBL" id="KZ819323">
    <property type="protein sequence ID" value="PWN22138.1"/>
    <property type="molecule type" value="Genomic_DNA"/>
</dbReference>
<evidence type="ECO:0000256" key="4">
    <source>
        <dbReference type="ARBA" id="ARBA00014745"/>
    </source>
</evidence>
<feature type="region of interest" description="Disordered" evidence="10">
    <location>
        <begin position="257"/>
        <end position="288"/>
    </location>
</feature>
<feature type="compositionally biased region" description="Basic and acidic residues" evidence="10">
    <location>
        <begin position="129"/>
        <end position="143"/>
    </location>
</feature>
<feature type="compositionally biased region" description="Low complexity" evidence="10">
    <location>
        <begin position="85"/>
        <end position="95"/>
    </location>
</feature>
<evidence type="ECO:0000256" key="2">
    <source>
        <dbReference type="ARBA" id="ARBA00004123"/>
    </source>
</evidence>
<dbReference type="AlphaFoldDB" id="A0A316UB98"/>
<feature type="compositionally biased region" description="Basic and acidic residues" evidence="10">
    <location>
        <begin position="181"/>
        <end position="200"/>
    </location>
</feature>
<feature type="compositionally biased region" description="Basic and acidic residues" evidence="10">
    <location>
        <begin position="156"/>
        <end position="166"/>
    </location>
</feature>
<gene>
    <name evidence="11" type="ORF">BCV69DRAFT_281141</name>
</gene>
<name>A0A316UB98_9BASI</name>
<dbReference type="PANTHER" id="PTHR13264:SF5">
    <property type="entry name" value="PRE-MRNA-SPLICING FACTOR SYF2"/>
    <property type="match status" value="1"/>
</dbReference>
<dbReference type="OrthoDB" id="199717at2759"/>
<dbReference type="InterPro" id="IPR013260">
    <property type="entry name" value="mRNA_splic_SYF2"/>
</dbReference>
<keyword evidence="8 9" id="KW-0539">Nucleus</keyword>
<evidence type="ECO:0000256" key="10">
    <source>
        <dbReference type="SAM" id="MobiDB-lite"/>
    </source>
</evidence>
<dbReference type="Proteomes" id="UP000245942">
    <property type="component" value="Unassembled WGS sequence"/>
</dbReference>
<keyword evidence="7 9" id="KW-0508">mRNA splicing</keyword>
<evidence type="ECO:0000256" key="9">
    <source>
        <dbReference type="RuleBase" id="RU367148"/>
    </source>
</evidence>
<organism evidence="11 12">
    <name type="scientific">Pseudomicrostroma glucosiphilum</name>
    <dbReference type="NCBI Taxonomy" id="1684307"/>
    <lineage>
        <taxon>Eukaryota</taxon>
        <taxon>Fungi</taxon>
        <taxon>Dikarya</taxon>
        <taxon>Basidiomycota</taxon>
        <taxon>Ustilaginomycotina</taxon>
        <taxon>Exobasidiomycetes</taxon>
        <taxon>Microstromatales</taxon>
        <taxon>Microstromatales incertae sedis</taxon>
        <taxon>Pseudomicrostroma</taxon>
    </lineage>
</organism>
<comment type="subcellular location">
    <subcellularLocation>
        <location evidence="2 9">Nucleus</location>
    </subcellularLocation>
</comment>
<evidence type="ECO:0000313" key="12">
    <source>
        <dbReference type="Proteomes" id="UP000245942"/>
    </source>
</evidence>
<dbReference type="Pfam" id="PF08231">
    <property type="entry name" value="SYF2"/>
    <property type="match status" value="1"/>
</dbReference>
<evidence type="ECO:0000256" key="1">
    <source>
        <dbReference type="ARBA" id="ARBA00003777"/>
    </source>
</evidence>
<dbReference type="GO" id="GO:0071014">
    <property type="term" value="C:post-mRNA release spliceosomal complex"/>
    <property type="evidence" value="ECO:0007669"/>
    <property type="project" value="TreeGrafter"/>
</dbReference>
<feature type="compositionally biased region" description="Polar residues" evidence="10">
    <location>
        <begin position="257"/>
        <end position="266"/>
    </location>
</feature>
<protein>
    <recommendedName>
        <fullName evidence="4 9">Pre-mRNA-splicing factor SYF2</fullName>
    </recommendedName>
</protein>
<dbReference type="GO" id="GO:0000398">
    <property type="term" value="P:mRNA splicing, via spliceosome"/>
    <property type="evidence" value="ECO:0007669"/>
    <property type="project" value="UniProtKB-UniRule"/>
</dbReference>
<evidence type="ECO:0000256" key="8">
    <source>
        <dbReference type="ARBA" id="ARBA00023242"/>
    </source>
</evidence>
<evidence type="ECO:0000256" key="5">
    <source>
        <dbReference type="ARBA" id="ARBA00022664"/>
    </source>
</evidence>
<dbReference type="PANTHER" id="PTHR13264">
    <property type="entry name" value="GCIP-INTERACTING PROTEIN P29"/>
    <property type="match status" value="1"/>
</dbReference>
<keyword evidence="6 9" id="KW-0747">Spliceosome</keyword>
<sequence length="377" mass="41477">MPRKTRAAQKAVVEEPAALEGEQRQQEASEEIATSPTAASNEASTSKAATTAADESVETTRSKGKGKARGKGQAAAAVQEEEGEQAAGALAGEAQAEAEEAEAATNPATASEAEEEEAAMSNGLAAPTEKTRLTMEQRREKMNALKKKMAQSSTQNRRDLALDKQARSNNVRDATNSRKLAKAEQTLDRIDAEQRGEDWERQRNWKYTIEDGERWEEMQARGEESKDKGIIDANGLAARSYARGLKSFKPDIKSYQKTVEGNSAGPSSSSTSLIRRGAAGDPSSNQQVVRKEDIYAGVNSLSYGDHRPNDTAIDRVVSHMNMETDVRKKRSRKRPAEEGGEVTYINEKNQHFNKKIGRYFDEYTQEIRDNFERGTAL</sequence>
<accession>A0A316UB98</accession>
<proteinExistence type="inferred from homology"/>
<keyword evidence="5 9" id="KW-0507">mRNA processing</keyword>
<dbReference type="GeneID" id="37013602"/>
<evidence type="ECO:0000256" key="6">
    <source>
        <dbReference type="ARBA" id="ARBA00022728"/>
    </source>
</evidence>
<comment type="subunit">
    <text evidence="9">May be part of a spliceosome complex.</text>
</comment>
<dbReference type="GO" id="GO:0000974">
    <property type="term" value="C:Prp19 complex"/>
    <property type="evidence" value="ECO:0007669"/>
    <property type="project" value="TreeGrafter"/>
</dbReference>
<dbReference type="GO" id="GO:0071013">
    <property type="term" value="C:catalytic step 2 spliceosome"/>
    <property type="evidence" value="ECO:0007669"/>
    <property type="project" value="TreeGrafter"/>
</dbReference>
<feature type="compositionally biased region" description="Polar residues" evidence="10">
    <location>
        <begin position="167"/>
        <end position="178"/>
    </location>
</feature>
<feature type="region of interest" description="Disordered" evidence="10">
    <location>
        <begin position="1"/>
        <end position="200"/>
    </location>
</feature>
<evidence type="ECO:0000313" key="11">
    <source>
        <dbReference type="EMBL" id="PWN22138.1"/>
    </source>
</evidence>
<reference evidence="11 12" key="1">
    <citation type="journal article" date="2018" name="Mol. Biol. Evol.">
        <title>Broad Genomic Sampling Reveals a Smut Pathogenic Ancestry of the Fungal Clade Ustilaginomycotina.</title>
        <authorList>
            <person name="Kijpornyongpan T."/>
            <person name="Mondo S.J."/>
            <person name="Barry K."/>
            <person name="Sandor L."/>
            <person name="Lee J."/>
            <person name="Lipzen A."/>
            <person name="Pangilinan J."/>
            <person name="LaButti K."/>
            <person name="Hainaut M."/>
            <person name="Henrissat B."/>
            <person name="Grigoriev I.V."/>
            <person name="Spatafora J.W."/>
            <person name="Aime M.C."/>
        </authorList>
    </citation>
    <scope>NUCLEOTIDE SEQUENCE [LARGE SCALE GENOMIC DNA]</scope>
    <source>
        <strain evidence="11 12">MCA 4718</strain>
    </source>
</reference>
<dbReference type="RefSeq" id="XP_025349298.1">
    <property type="nucleotide sequence ID" value="XM_025491868.1"/>
</dbReference>